<organism evidence="6 7">
    <name type="scientific">Zhongshania aliphaticivorans</name>
    <dbReference type="NCBI Taxonomy" id="1470434"/>
    <lineage>
        <taxon>Bacteria</taxon>
        <taxon>Pseudomonadati</taxon>
        <taxon>Pseudomonadota</taxon>
        <taxon>Gammaproteobacteria</taxon>
        <taxon>Cellvibrionales</taxon>
        <taxon>Spongiibacteraceae</taxon>
        <taxon>Zhongshania</taxon>
    </lineage>
</organism>
<dbReference type="AlphaFoldDB" id="A0A127M3D2"/>
<dbReference type="GO" id="GO:0004364">
    <property type="term" value="F:glutathione transferase activity"/>
    <property type="evidence" value="ECO:0007669"/>
    <property type="project" value="UniProtKB-EC"/>
</dbReference>
<feature type="domain" description="GST N-terminal" evidence="4">
    <location>
        <begin position="1"/>
        <end position="80"/>
    </location>
</feature>
<keyword evidence="2 6" id="KW-0808">Transferase</keyword>
<dbReference type="InterPro" id="IPR004046">
    <property type="entry name" value="GST_C"/>
</dbReference>
<dbReference type="SFLD" id="SFLDG00358">
    <property type="entry name" value="Main_(cytGST)"/>
    <property type="match status" value="1"/>
</dbReference>
<dbReference type="Pfam" id="PF13409">
    <property type="entry name" value="GST_N_2"/>
    <property type="match status" value="1"/>
</dbReference>
<protein>
    <recommendedName>
        <fullName evidence="1">glutathione transferase</fullName>
        <ecNumber evidence="1">2.5.1.18</ecNumber>
    </recommendedName>
</protein>
<dbReference type="Proteomes" id="UP000074119">
    <property type="component" value="Chromosome"/>
</dbReference>
<dbReference type="Pfam" id="PF00043">
    <property type="entry name" value="GST_C"/>
    <property type="match status" value="1"/>
</dbReference>
<dbReference type="PANTHER" id="PTHR44051:SF9">
    <property type="entry name" value="GLUTATHIONE S-TRANSFERASE 1"/>
    <property type="match status" value="1"/>
</dbReference>
<dbReference type="STRING" id="1470434.AZF00_05340"/>
<dbReference type="InterPro" id="IPR010987">
    <property type="entry name" value="Glutathione-S-Trfase_C-like"/>
</dbReference>
<gene>
    <name evidence="6" type="ORF">AZF00_05340</name>
</gene>
<dbReference type="InterPro" id="IPR004045">
    <property type="entry name" value="Glutathione_S-Trfase_N"/>
</dbReference>
<evidence type="ECO:0000259" key="5">
    <source>
        <dbReference type="PROSITE" id="PS50405"/>
    </source>
</evidence>
<dbReference type="PANTHER" id="PTHR44051">
    <property type="entry name" value="GLUTATHIONE S-TRANSFERASE-RELATED"/>
    <property type="match status" value="1"/>
</dbReference>
<dbReference type="PROSITE" id="PS50405">
    <property type="entry name" value="GST_CTER"/>
    <property type="match status" value="1"/>
</dbReference>
<dbReference type="EMBL" id="CP014544">
    <property type="protein sequence ID" value="AMO67755.1"/>
    <property type="molecule type" value="Genomic_DNA"/>
</dbReference>
<accession>A0A127M3D2</accession>
<dbReference type="GO" id="GO:0004601">
    <property type="term" value="F:peroxidase activity"/>
    <property type="evidence" value="ECO:0007669"/>
    <property type="project" value="UniProtKB-ARBA"/>
</dbReference>
<dbReference type="SUPFAM" id="SSF47616">
    <property type="entry name" value="GST C-terminal domain-like"/>
    <property type="match status" value="1"/>
</dbReference>
<dbReference type="CDD" id="cd03046">
    <property type="entry name" value="GST_N_GTT1_like"/>
    <property type="match status" value="1"/>
</dbReference>
<evidence type="ECO:0000256" key="1">
    <source>
        <dbReference type="ARBA" id="ARBA00012452"/>
    </source>
</evidence>
<dbReference type="SFLD" id="SFLDG01150">
    <property type="entry name" value="Main.1:_Beta-like"/>
    <property type="match status" value="1"/>
</dbReference>
<dbReference type="InterPro" id="IPR036282">
    <property type="entry name" value="Glutathione-S-Trfase_C_sf"/>
</dbReference>
<proteinExistence type="predicted"/>
<dbReference type="Gene3D" id="1.20.1050.10">
    <property type="match status" value="1"/>
</dbReference>
<name>A0A127M3D2_9GAMM</name>
<dbReference type="EC" id="2.5.1.18" evidence="1"/>
<evidence type="ECO:0000256" key="2">
    <source>
        <dbReference type="ARBA" id="ARBA00022679"/>
    </source>
</evidence>
<dbReference type="SFLD" id="SFLDS00019">
    <property type="entry name" value="Glutathione_Transferase_(cytos"/>
    <property type="match status" value="1"/>
</dbReference>
<dbReference type="InterPro" id="IPR036249">
    <property type="entry name" value="Thioredoxin-like_sf"/>
</dbReference>
<comment type="catalytic activity">
    <reaction evidence="3">
        <text>RX + glutathione = an S-substituted glutathione + a halide anion + H(+)</text>
        <dbReference type="Rhea" id="RHEA:16437"/>
        <dbReference type="ChEBI" id="CHEBI:15378"/>
        <dbReference type="ChEBI" id="CHEBI:16042"/>
        <dbReference type="ChEBI" id="CHEBI:17792"/>
        <dbReference type="ChEBI" id="CHEBI:57925"/>
        <dbReference type="ChEBI" id="CHEBI:90779"/>
        <dbReference type="EC" id="2.5.1.18"/>
    </reaction>
</comment>
<dbReference type="KEGG" id="zal:AZF00_05340"/>
<evidence type="ECO:0000313" key="7">
    <source>
        <dbReference type="Proteomes" id="UP000074119"/>
    </source>
</evidence>
<dbReference type="InterPro" id="IPR040079">
    <property type="entry name" value="Glutathione_S-Trfase"/>
</dbReference>
<sequence>MITIYHLGASQSDRIVWLMEELNLPYNLEWFDRGADMLAPPEYRALHPVGTSPIIRDGERVMAESAAIVEYISQRYGQAKLSIAPDHECYPDYLYWMQFNNNLQQLFFTKLGMGEGGGAVDIIKAMTKRREDAYYHYLNDRLAESAYLAGPEFSCADIMVMFNLTALPLFGGRGIDDLEHVKAYVDRVSQRPAYIKAMAIAGPAAARPA</sequence>
<dbReference type="GO" id="GO:0005737">
    <property type="term" value="C:cytoplasm"/>
    <property type="evidence" value="ECO:0007669"/>
    <property type="project" value="UniProtKB-ARBA"/>
</dbReference>
<evidence type="ECO:0000256" key="3">
    <source>
        <dbReference type="ARBA" id="ARBA00047960"/>
    </source>
</evidence>
<reference evidence="6 7" key="1">
    <citation type="submission" date="2015-12" db="EMBL/GenBank/DDBJ databases">
        <authorList>
            <person name="Shamseldin A."/>
            <person name="Moawad H."/>
            <person name="Abd El-Rahim W.M."/>
            <person name="Sadowsky M.J."/>
        </authorList>
    </citation>
    <scope>NUCLEOTIDE SEQUENCE [LARGE SCALE GENOMIC DNA]</scope>
    <source>
        <strain evidence="6 7">SM2</strain>
    </source>
</reference>
<feature type="domain" description="GST C-terminal" evidence="5">
    <location>
        <begin position="86"/>
        <end position="209"/>
    </location>
</feature>
<dbReference type="SUPFAM" id="SSF52833">
    <property type="entry name" value="Thioredoxin-like"/>
    <property type="match status" value="1"/>
</dbReference>
<evidence type="ECO:0000313" key="6">
    <source>
        <dbReference type="EMBL" id="AMO67755.1"/>
    </source>
</evidence>
<dbReference type="Gene3D" id="3.40.30.10">
    <property type="entry name" value="Glutaredoxin"/>
    <property type="match status" value="1"/>
</dbReference>
<dbReference type="FunFam" id="3.40.30.10:FF:000156">
    <property type="entry name" value="Glutathione S-transferase 1"/>
    <property type="match status" value="1"/>
</dbReference>
<evidence type="ECO:0000259" key="4">
    <source>
        <dbReference type="PROSITE" id="PS50404"/>
    </source>
</evidence>
<dbReference type="PROSITE" id="PS50404">
    <property type="entry name" value="GST_NTER"/>
    <property type="match status" value="1"/>
</dbReference>